<evidence type="ECO:0000256" key="4">
    <source>
        <dbReference type="ARBA" id="ARBA00022692"/>
    </source>
</evidence>
<evidence type="ECO:0000256" key="7">
    <source>
        <dbReference type="ARBA" id="ARBA00023180"/>
    </source>
</evidence>
<dbReference type="PRINTS" id="PR01609">
    <property type="entry name" value="CD36FAMILY"/>
</dbReference>
<dbReference type="GO" id="GO:0005886">
    <property type="term" value="C:plasma membrane"/>
    <property type="evidence" value="ECO:0007669"/>
    <property type="project" value="UniProtKB-SubCell"/>
</dbReference>
<feature type="transmembrane region" description="Helical" evidence="8">
    <location>
        <begin position="20"/>
        <end position="42"/>
    </location>
</feature>
<dbReference type="GO" id="GO:0005044">
    <property type="term" value="F:scavenger receptor activity"/>
    <property type="evidence" value="ECO:0007669"/>
    <property type="project" value="TreeGrafter"/>
</dbReference>
<proteinExistence type="inferred from homology"/>
<dbReference type="PANTHER" id="PTHR11923:SF104">
    <property type="entry name" value="FI07620P"/>
    <property type="match status" value="1"/>
</dbReference>
<comment type="caution">
    <text evidence="9">The sequence shown here is derived from an EMBL/GenBank/DDBJ whole genome shotgun (WGS) entry which is preliminary data.</text>
</comment>
<keyword evidence="10" id="KW-1185">Reference proteome</keyword>
<accession>A0A821Q415</accession>
<evidence type="ECO:0000256" key="8">
    <source>
        <dbReference type="SAM" id="Phobius"/>
    </source>
</evidence>
<keyword evidence="3" id="KW-1003">Cell membrane</keyword>
<evidence type="ECO:0008006" key="11">
    <source>
        <dbReference type="Google" id="ProtNLM"/>
    </source>
</evidence>
<dbReference type="PANTHER" id="PTHR11923">
    <property type="entry name" value="SCAVENGER RECEPTOR CLASS B TYPE-1 SR-B1"/>
    <property type="match status" value="1"/>
</dbReference>
<evidence type="ECO:0000256" key="2">
    <source>
        <dbReference type="ARBA" id="ARBA00010532"/>
    </source>
</evidence>
<comment type="similarity">
    <text evidence="2">Belongs to the CD36 family.</text>
</comment>
<keyword evidence="6 8" id="KW-0472">Membrane</keyword>
<sequence>MKQSKKKIRQLSRKNFWKIIVYSVVGLLFMVLASLSCIWDSAHILAIHMVRLSKGSIMYNIVTQKDYPCAYYDIYLFNITNGDAFLSGREKKLKVKEVGPFRYQEFRTNTNIDLDMEKGILKYTPKIDIRFIPEFSIADPRDVELQMPDMVMLAAASRASVHAVFVQYFYNIAVKTLNRQPIQTTIVHNVLWGMHNDAIMQVANTFLPGEFDINTFGILQKIQNSGDKNFVINATDEEKFKIISFNGEKGLPVLGYGTHKQSRCNTFKDAYEGISYPIDITKDTPLRLYHNSLCRLVDLEYYGTRSMDYGPEAYVYKIRRDAFSNTTETECVCHLPKCINGVTDLAPCFYGAPSGLSNAHFLYSDMKVSERLEGMNPDEEKHGSEFVIDPKLGVPLATKFTVQGNLIMGDVSFNSDVKVFSNMVVPLLYFKIVQPEMPEYFKSLFWVVYVLGPYFRYASIIILYSTSFLLLFSAFKLYYNSVVTTIQFPAQELLIAENNEKCH</sequence>
<evidence type="ECO:0000313" key="9">
    <source>
        <dbReference type="EMBL" id="CAF4818313.1"/>
    </source>
</evidence>
<dbReference type="EMBL" id="CAJOBZ010000008">
    <property type="protein sequence ID" value="CAF4818313.1"/>
    <property type="molecule type" value="Genomic_DNA"/>
</dbReference>
<evidence type="ECO:0000256" key="6">
    <source>
        <dbReference type="ARBA" id="ARBA00023136"/>
    </source>
</evidence>
<gene>
    <name evidence="9" type="ORF">PMACD_LOCUS4448</name>
</gene>
<evidence type="ECO:0000256" key="1">
    <source>
        <dbReference type="ARBA" id="ARBA00004236"/>
    </source>
</evidence>
<organism evidence="9 10">
    <name type="scientific">Pieris macdunnoughi</name>
    <dbReference type="NCBI Taxonomy" id="345717"/>
    <lineage>
        <taxon>Eukaryota</taxon>
        <taxon>Metazoa</taxon>
        <taxon>Ecdysozoa</taxon>
        <taxon>Arthropoda</taxon>
        <taxon>Hexapoda</taxon>
        <taxon>Insecta</taxon>
        <taxon>Pterygota</taxon>
        <taxon>Neoptera</taxon>
        <taxon>Endopterygota</taxon>
        <taxon>Lepidoptera</taxon>
        <taxon>Glossata</taxon>
        <taxon>Ditrysia</taxon>
        <taxon>Papilionoidea</taxon>
        <taxon>Pieridae</taxon>
        <taxon>Pierinae</taxon>
        <taxon>Pieris</taxon>
    </lineage>
</organism>
<comment type="subcellular location">
    <subcellularLocation>
        <location evidence="1">Cell membrane</location>
    </subcellularLocation>
</comment>
<dbReference type="Pfam" id="PF01130">
    <property type="entry name" value="CD36"/>
    <property type="match status" value="1"/>
</dbReference>
<protein>
    <recommendedName>
        <fullName evidence="11">Scavenger receptor class B member 1</fullName>
    </recommendedName>
</protein>
<name>A0A821Q415_9NEOP</name>
<feature type="transmembrane region" description="Helical" evidence="8">
    <location>
        <begin position="444"/>
        <end position="472"/>
    </location>
</feature>
<dbReference type="AlphaFoldDB" id="A0A821Q415"/>
<dbReference type="OrthoDB" id="18585at2759"/>
<evidence type="ECO:0000313" key="10">
    <source>
        <dbReference type="Proteomes" id="UP000663880"/>
    </source>
</evidence>
<keyword evidence="4 8" id="KW-0812">Transmembrane</keyword>
<keyword evidence="7" id="KW-0325">Glycoprotein</keyword>
<dbReference type="GO" id="GO:0005737">
    <property type="term" value="C:cytoplasm"/>
    <property type="evidence" value="ECO:0007669"/>
    <property type="project" value="TreeGrafter"/>
</dbReference>
<keyword evidence="5 8" id="KW-1133">Transmembrane helix</keyword>
<reference evidence="9" key="1">
    <citation type="submission" date="2021-02" db="EMBL/GenBank/DDBJ databases">
        <authorList>
            <person name="Steward A R."/>
        </authorList>
    </citation>
    <scope>NUCLEOTIDE SEQUENCE</scope>
</reference>
<evidence type="ECO:0000256" key="3">
    <source>
        <dbReference type="ARBA" id="ARBA00022475"/>
    </source>
</evidence>
<dbReference type="InterPro" id="IPR002159">
    <property type="entry name" value="CD36_fam"/>
</dbReference>
<dbReference type="Proteomes" id="UP000663880">
    <property type="component" value="Unassembled WGS sequence"/>
</dbReference>
<evidence type="ECO:0000256" key="5">
    <source>
        <dbReference type="ARBA" id="ARBA00022989"/>
    </source>
</evidence>